<dbReference type="InterPro" id="IPR021908">
    <property type="entry name" value="YfbK_C"/>
</dbReference>
<name>A0AA37H8W4_9HYPH</name>
<dbReference type="InterPro" id="IPR002035">
    <property type="entry name" value="VWF_A"/>
</dbReference>
<feature type="region of interest" description="Disordered" evidence="1">
    <location>
        <begin position="150"/>
        <end position="174"/>
    </location>
</feature>
<accession>A0AA37H8W4</accession>
<evidence type="ECO:0000256" key="1">
    <source>
        <dbReference type="SAM" id="MobiDB-lite"/>
    </source>
</evidence>
<evidence type="ECO:0000259" key="2">
    <source>
        <dbReference type="PROSITE" id="PS50234"/>
    </source>
</evidence>
<proteinExistence type="predicted"/>
<dbReference type="CDD" id="cd01465">
    <property type="entry name" value="vWA_subgroup"/>
    <property type="match status" value="1"/>
</dbReference>
<dbReference type="PANTHER" id="PTHR10579">
    <property type="entry name" value="CALCIUM-ACTIVATED CHLORIDE CHANNEL REGULATOR"/>
    <property type="match status" value="1"/>
</dbReference>
<dbReference type="AlphaFoldDB" id="A0AA37H8W4"/>
<evidence type="ECO:0000313" key="4">
    <source>
        <dbReference type="Proteomes" id="UP001055286"/>
    </source>
</evidence>
<dbReference type="Pfam" id="PF12034">
    <property type="entry name" value="YfbK_C"/>
    <property type="match status" value="1"/>
</dbReference>
<gene>
    <name evidence="3" type="ORF">MPEAHAMD_1085</name>
</gene>
<feature type="domain" description="VWFA" evidence="2">
    <location>
        <begin position="307"/>
        <end position="485"/>
    </location>
</feature>
<dbReference type="SUPFAM" id="SSF53300">
    <property type="entry name" value="vWA-like"/>
    <property type="match status" value="1"/>
</dbReference>
<feature type="region of interest" description="Disordered" evidence="1">
    <location>
        <begin position="1"/>
        <end position="62"/>
    </location>
</feature>
<keyword evidence="4" id="KW-1185">Reference proteome</keyword>
<dbReference type="Pfam" id="PF00092">
    <property type="entry name" value="VWA"/>
    <property type="match status" value="1"/>
</dbReference>
<dbReference type="PROSITE" id="PS50234">
    <property type="entry name" value="VWFA"/>
    <property type="match status" value="1"/>
</dbReference>
<dbReference type="PANTHER" id="PTHR10579:SF43">
    <property type="entry name" value="ZINC FINGER (C3HC4-TYPE RING FINGER) FAMILY PROTEIN"/>
    <property type="match status" value="1"/>
</dbReference>
<dbReference type="EMBL" id="BPQJ01000004">
    <property type="protein sequence ID" value="GJD60945.1"/>
    <property type="molecule type" value="Genomic_DNA"/>
</dbReference>
<dbReference type="Proteomes" id="UP001055286">
    <property type="component" value="Unassembled WGS sequence"/>
</dbReference>
<feature type="compositionally biased region" description="Basic and acidic residues" evidence="1">
    <location>
        <begin position="31"/>
        <end position="40"/>
    </location>
</feature>
<feature type="compositionally biased region" description="Low complexity" evidence="1">
    <location>
        <begin position="107"/>
        <end position="122"/>
    </location>
</feature>
<dbReference type="InterPro" id="IPR022156">
    <property type="entry name" value="Uncharacterised_YfbK_N"/>
</dbReference>
<comment type="caution">
    <text evidence="3">The sequence shown here is derived from an EMBL/GenBank/DDBJ whole genome shotgun (WGS) entry which is preliminary data.</text>
</comment>
<dbReference type="InterPro" id="IPR051266">
    <property type="entry name" value="CLCR"/>
</dbReference>
<dbReference type="SMART" id="SM00327">
    <property type="entry name" value="VWA"/>
    <property type="match status" value="1"/>
</dbReference>
<organism evidence="3 4">
    <name type="scientific">Methylobacterium frigidaeris</name>
    <dbReference type="NCBI Taxonomy" id="2038277"/>
    <lineage>
        <taxon>Bacteria</taxon>
        <taxon>Pseudomonadati</taxon>
        <taxon>Pseudomonadota</taxon>
        <taxon>Alphaproteobacteria</taxon>
        <taxon>Hyphomicrobiales</taxon>
        <taxon>Methylobacteriaceae</taxon>
        <taxon>Methylobacterium</taxon>
    </lineage>
</organism>
<reference evidence="3" key="2">
    <citation type="submission" date="2021-08" db="EMBL/GenBank/DDBJ databases">
        <authorList>
            <person name="Tani A."/>
            <person name="Ola A."/>
            <person name="Ogura Y."/>
            <person name="Katsura K."/>
            <person name="Hayashi T."/>
        </authorList>
    </citation>
    <scope>NUCLEOTIDE SEQUENCE</scope>
    <source>
        <strain evidence="3">JCM 32048</strain>
    </source>
</reference>
<dbReference type="Pfam" id="PF12450">
    <property type="entry name" value="vWF_A"/>
    <property type="match status" value="1"/>
</dbReference>
<evidence type="ECO:0000313" key="3">
    <source>
        <dbReference type="EMBL" id="GJD60945.1"/>
    </source>
</evidence>
<protein>
    <recommendedName>
        <fullName evidence="2">VWFA domain-containing protein</fullName>
    </recommendedName>
</protein>
<sequence>MAPDTDFLPPAPTPAPEARERALAAALARFDAAHGEKDRAPGQASAGPARRKERRSPLGGPLMLRTRPLVAAALVAALSLPAAWTILRERAATAPPDAQDPSVPGQAPRIEAAPPATEAAQAAPPPAPSPSDLSAARDLEIVRRLALAEAESTRRRGDQAMALLHPPAPSRTRALSGGVVATLAAPTPEPMPLPEPTGRDRFPEAQPSGFQAVAQAPVSTFSIDVDTASYAFMRASLNRNVLPPPNAVRTEELINYFPYAYPAPTSPEEPFRITTAVFPSPWAEGRKLVQVGIKGYAVAPETRPPANLVFLIDTSGSMAGPNRLPLVKQALGLLLTTLDARDRVAIVTYAGEAGTVLPPTPASERQKILGAIEGLGARGGTAGGEGLRQAYALAEQGFEAKAVNRVVLATDGDFNLGITDPDELKGFVARKRGTGIFLSVLGFGMGNHNDALMQALAQNGNGAAAYIDTLNEARKVLVEEATSTLVPIAKDVKIQVEFNPATIAEYRLIGYETRALRRDDFTNDKVDAGEVGSGQTVTALYEVVPVGGPRAMPDLRYAAKPAAPVAGSSDYAHVAIRYKRPDAETSRLIEAAIDPGHEVKTLTEAPQEARFAAAVAAFGEILRGATHTGAFRYPDIVRLATGARGDDPFGYRAEFVGLVRAAETAAETAAALAPAPR</sequence>
<feature type="region of interest" description="Disordered" evidence="1">
    <location>
        <begin position="93"/>
        <end position="133"/>
    </location>
</feature>
<dbReference type="InterPro" id="IPR036465">
    <property type="entry name" value="vWFA_dom_sf"/>
</dbReference>
<reference evidence="3" key="1">
    <citation type="journal article" date="2016" name="Front. Microbiol.">
        <title>Genome Sequence of the Piezophilic, Mesophilic Sulfate-Reducing Bacterium Desulfovibrio indicus J2T.</title>
        <authorList>
            <person name="Cao J."/>
            <person name="Maignien L."/>
            <person name="Shao Z."/>
            <person name="Alain K."/>
            <person name="Jebbar M."/>
        </authorList>
    </citation>
    <scope>NUCLEOTIDE SEQUENCE</scope>
    <source>
        <strain evidence="3">JCM 32048</strain>
    </source>
</reference>
<dbReference type="Gene3D" id="3.40.50.410">
    <property type="entry name" value="von Willebrand factor, type A domain"/>
    <property type="match status" value="1"/>
</dbReference>